<proteinExistence type="predicted"/>
<organism evidence="2 3">
    <name type="scientific">Litorimonas taeanensis</name>
    <dbReference type="NCBI Taxonomy" id="568099"/>
    <lineage>
        <taxon>Bacteria</taxon>
        <taxon>Pseudomonadati</taxon>
        <taxon>Pseudomonadota</taxon>
        <taxon>Alphaproteobacteria</taxon>
        <taxon>Maricaulales</taxon>
        <taxon>Robiginitomaculaceae</taxon>
    </lineage>
</organism>
<dbReference type="RefSeq" id="WP_121099569.1">
    <property type="nucleotide sequence ID" value="NZ_RBII01000001.1"/>
</dbReference>
<evidence type="ECO:0000313" key="3">
    <source>
        <dbReference type="Proteomes" id="UP000282211"/>
    </source>
</evidence>
<dbReference type="Gene3D" id="3.40.50.1820">
    <property type="entry name" value="alpha/beta hydrolase"/>
    <property type="match status" value="1"/>
</dbReference>
<name>A0A420WLD1_9PROT</name>
<dbReference type="AlphaFoldDB" id="A0A420WLD1"/>
<dbReference type="EMBL" id="RBII01000001">
    <property type="protein sequence ID" value="RKQ71833.1"/>
    <property type="molecule type" value="Genomic_DNA"/>
</dbReference>
<gene>
    <name evidence="2" type="ORF">DES40_1164</name>
</gene>
<accession>A0A420WLD1</accession>
<protein>
    <submittedName>
        <fullName evidence="2">Pimeloyl-ACP methyl ester carboxylesterase</fullName>
    </submittedName>
</protein>
<feature type="domain" description="AB hydrolase-1" evidence="1">
    <location>
        <begin position="27"/>
        <end position="276"/>
    </location>
</feature>
<sequence length="291" mass="32200">MRRENYDIKGGTLSALHFGDESQPVKLVMLHANGLNAQSYRGLLEPLGVHALSLDLRGHGMTQLPINPKGLRNFYGFRDDVVEFVQNYIEGPVILSGHSLGAVVSMLSAPILKDKMAGYVGFDLPLLSSFLRVVFKMPGGLDFLKSKLPIAVAAGRRRSEFDSLEQAFGRYKDRGIFKGFPDATLRDYVEGGFIPSQNGYKLACNPKWEQSIFPSHDHDLFGAAKQLPLNNTKVVFATSDAPSTAFTRAHMRGVIGKENVERLADTNHMFPLNQPDIARPFLLDAIKRAKV</sequence>
<keyword evidence="3" id="KW-1185">Reference proteome</keyword>
<dbReference type="InterPro" id="IPR000073">
    <property type="entry name" value="AB_hydrolase_1"/>
</dbReference>
<dbReference type="OrthoDB" id="9804723at2"/>
<comment type="caution">
    <text evidence="2">The sequence shown here is derived from an EMBL/GenBank/DDBJ whole genome shotgun (WGS) entry which is preliminary data.</text>
</comment>
<evidence type="ECO:0000259" key="1">
    <source>
        <dbReference type="Pfam" id="PF12697"/>
    </source>
</evidence>
<reference evidence="2 3" key="1">
    <citation type="submission" date="2018-10" db="EMBL/GenBank/DDBJ databases">
        <title>Genomic Encyclopedia of Type Strains, Phase IV (KMG-IV): sequencing the most valuable type-strain genomes for metagenomic binning, comparative biology and taxonomic classification.</title>
        <authorList>
            <person name="Goeker M."/>
        </authorList>
    </citation>
    <scope>NUCLEOTIDE SEQUENCE [LARGE SCALE GENOMIC DNA]</scope>
    <source>
        <strain evidence="2 3">DSM 22008</strain>
    </source>
</reference>
<evidence type="ECO:0000313" key="2">
    <source>
        <dbReference type="EMBL" id="RKQ71833.1"/>
    </source>
</evidence>
<dbReference type="SUPFAM" id="SSF53474">
    <property type="entry name" value="alpha/beta-Hydrolases"/>
    <property type="match status" value="1"/>
</dbReference>
<dbReference type="Pfam" id="PF12697">
    <property type="entry name" value="Abhydrolase_6"/>
    <property type="match status" value="1"/>
</dbReference>
<dbReference type="Proteomes" id="UP000282211">
    <property type="component" value="Unassembled WGS sequence"/>
</dbReference>
<dbReference type="InterPro" id="IPR029058">
    <property type="entry name" value="AB_hydrolase_fold"/>
</dbReference>
<dbReference type="InParanoid" id="A0A420WLD1"/>